<dbReference type="KEGG" id="zdf:AN401_12655"/>
<gene>
    <name evidence="1" type="ORF">AN401_12655</name>
</gene>
<keyword evidence="2" id="KW-1185">Reference proteome</keyword>
<proteinExistence type="predicted"/>
<dbReference type="SUPFAM" id="SSF53850">
    <property type="entry name" value="Periplasmic binding protein-like II"/>
    <property type="match status" value="1"/>
</dbReference>
<evidence type="ECO:0000313" key="2">
    <source>
        <dbReference type="Proteomes" id="UP000217763"/>
    </source>
</evidence>
<dbReference type="Gene3D" id="3.40.190.10">
    <property type="entry name" value="Periplasmic binding protein-like II"/>
    <property type="match status" value="2"/>
</dbReference>
<dbReference type="AlphaFoldDB" id="A0A291HUU5"/>
<organism evidence="1 2">
    <name type="scientific">Zobellella denitrificans</name>
    <dbReference type="NCBI Taxonomy" id="347534"/>
    <lineage>
        <taxon>Bacteria</taxon>
        <taxon>Pseudomonadati</taxon>
        <taxon>Pseudomonadota</taxon>
        <taxon>Gammaproteobacteria</taxon>
        <taxon>Aeromonadales</taxon>
        <taxon>Aeromonadaceae</taxon>
        <taxon>Zobellella</taxon>
    </lineage>
</organism>
<reference evidence="2" key="1">
    <citation type="submission" date="2015-09" db="EMBL/GenBank/DDBJ databases">
        <authorList>
            <person name="Shao Z."/>
            <person name="Wang L."/>
        </authorList>
    </citation>
    <scope>NUCLEOTIDE SEQUENCE [LARGE SCALE GENOMIC DNA]</scope>
    <source>
        <strain evidence="2">F13-1</strain>
    </source>
</reference>
<name>A0A291HUU5_9GAMM</name>
<protein>
    <recommendedName>
        <fullName evidence="3">Solute-binding protein family 3/N-terminal domain-containing protein</fullName>
    </recommendedName>
</protein>
<evidence type="ECO:0008006" key="3">
    <source>
        <dbReference type="Google" id="ProtNLM"/>
    </source>
</evidence>
<dbReference type="EMBL" id="CP012621">
    <property type="protein sequence ID" value="ATG75935.1"/>
    <property type="molecule type" value="Genomic_DNA"/>
</dbReference>
<evidence type="ECO:0000313" key="1">
    <source>
        <dbReference type="EMBL" id="ATG75935.1"/>
    </source>
</evidence>
<accession>A0A291HUU5</accession>
<dbReference type="Proteomes" id="UP000217763">
    <property type="component" value="Chromosome"/>
</dbReference>
<sequence>MLVATGLPAVEITHRPAESRQDQRVNYFIALLDLALEKTREDYGPARSRPYHEPLSQARAFEMVAQGQLDLVWSMASQERMNKARAVPVPLLRGLLGYRVLLAHPSQAERLGRVRSLADLSGLTAIQGAGWPDVAVLRANGLGVITSADYDGMFNMVMGRRVDYFPRSVAEVWPELQRHSALALRLEPSLALYYPAPIYFFVHPDNTALAQRLEAGLMRAVEDGSFGQLFMAQEEHRQALDFIGNPGLRLLRLDNPLMPDFVPPQDPRLWLEP</sequence>